<organism evidence="2">
    <name type="scientific">Arundo donax</name>
    <name type="common">Giant reed</name>
    <name type="synonym">Donax arundinaceus</name>
    <dbReference type="NCBI Taxonomy" id="35708"/>
    <lineage>
        <taxon>Eukaryota</taxon>
        <taxon>Viridiplantae</taxon>
        <taxon>Streptophyta</taxon>
        <taxon>Embryophyta</taxon>
        <taxon>Tracheophyta</taxon>
        <taxon>Spermatophyta</taxon>
        <taxon>Magnoliopsida</taxon>
        <taxon>Liliopsida</taxon>
        <taxon>Poales</taxon>
        <taxon>Poaceae</taxon>
        <taxon>PACMAD clade</taxon>
        <taxon>Arundinoideae</taxon>
        <taxon>Arundineae</taxon>
        <taxon>Arundo</taxon>
    </lineage>
</organism>
<dbReference type="AlphaFoldDB" id="A0A0A9G7L8"/>
<name>A0A0A9G7L8_ARUDO</name>
<evidence type="ECO:0000256" key="1">
    <source>
        <dbReference type="SAM" id="MobiDB-lite"/>
    </source>
</evidence>
<reference evidence="2" key="1">
    <citation type="submission" date="2014-09" db="EMBL/GenBank/DDBJ databases">
        <authorList>
            <person name="Magalhaes I.L.F."/>
            <person name="Oliveira U."/>
            <person name="Santos F.R."/>
            <person name="Vidigal T.H.D.A."/>
            <person name="Brescovit A.D."/>
            <person name="Santos A.J."/>
        </authorList>
    </citation>
    <scope>NUCLEOTIDE SEQUENCE</scope>
    <source>
        <tissue evidence="2">Shoot tissue taken approximately 20 cm above the soil surface</tissue>
    </source>
</reference>
<feature type="compositionally biased region" description="Polar residues" evidence="1">
    <location>
        <begin position="27"/>
        <end position="39"/>
    </location>
</feature>
<proteinExistence type="predicted"/>
<protein>
    <submittedName>
        <fullName evidence="2">Uncharacterized protein</fullName>
    </submittedName>
</protein>
<evidence type="ECO:0000313" key="2">
    <source>
        <dbReference type="EMBL" id="JAE21065.1"/>
    </source>
</evidence>
<feature type="region of interest" description="Disordered" evidence="1">
    <location>
        <begin position="1"/>
        <end position="39"/>
    </location>
</feature>
<reference evidence="2" key="2">
    <citation type="journal article" date="2015" name="Data Brief">
        <title>Shoot transcriptome of the giant reed, Arundo donax.</title>
        <authorList>
            <person name="Barrero R.A."/>
            <person name="Guerrero F.D."/>
            <person name="Moolhuijzen P."/>
            <person name="Goolsby J.A."/>
            <person name="Tidwell J."/>
            <person name="Bellgard S.E."/>
            <person name="Bellgard M.I."/>
        </authorList>
    </citation>
    <scope>NUCLEOTIDE SEQUENCE</scope>
    <source>
        <tissue evidence="2">Shoot tissue taken approximately 20 cm above the soil surface</tissue>
    </source>
</reference>
<accession>A0A0A9G7L8</accession>
<sequence length="39" mass="4300">MRLPALTEKEEDEEGQDPGLQGMNPLRTFSHSSSPSLLT</sequence>
<dbReference type="EMBL" id="GBRH01176831">
    <property type="protein sequence ID" value="JAE21065.1"/>
    <property type="molecule type" value="Transcribed_RNA"/>
</dbReference>